<organismHost>
    <name type="scientific">Acheta domesticus</name>
    <name type="common">House cricket</name>
    <dbReference type="NCBI Taxonomy" id="6997"/>
</organismHost>
<organismHost>
    <name type="scientific">Chilo suppressalis</name>
    <name type="common">Asiatic rice borer moth</name>
    <dbReference type="NCBI Taxonomy" id="168631"/>
</organismHost>
<keyword evidence="1" id="KW-0812">Transmembrane</keyword>
<reference evidence="2 3" key="5">
    <citation type="journal article" date="1992" name="Virus Genes">
        <title>Identification and mapping of origins of DNA replication within the DNA sequences of the genome of insect iridescent virus type 6.</title>
        <authorList>
            <person name="Handermann M."/>
            <person name="Schnitzler P."/>
            <person name="Rosen-Wolff A."/>
            <person name="Raab K."/>
            <person name="Sonntag K.C."/>
            <person name="Darai G."/>
        </authorList>
    </citation>
    <scope>NUCLEOTIDE SEQUENCE [LARGE SCALE GENOMIC DNA]</scope>
</reference>
<accession>Q91FL4</accession>
<organismHost>
    <name type="scientific">Gryllus bimaculatus</name>
    <name type="common">Two-spotted cricket</name>
    <dbReference type="NCBI Taxonomy" id="6999"/>
</organismHost>
<reference evidence="2 3" key="11">
    <citation type="journal article" date="1994" name="Virus Genes">
        <title>Chilo iridescent virus encodes a putative helicase belonging to a distinct family within the "DEAD/H" superfamily: implications for the evolution of large DNA viruses.</title>
        <authorList>
            <person name="Sonntag K.C."/>
            <person name="Schnitzler P."/>
            <person name="Koonin E.V."/>
            <person name="Darai G."/>
        </authorList>
    </citation>
    <scope>NUCLEOTIDE SEQUENCE [LARGE SCALE GENOMIC DNA]</scope>
</reference>
<dbReference type="GeneID" id="1733410"/>
<reference evidence="2 3" key="2">
    <citation type="journal article" date="1986" name="Med. Microbiol. Immunol.">
        <title>Insect iridescent virus type 6 induced toxic degenerative hepatitis in mice.</title>
        <authorList>
            <person name="Lorbacher de Ruiz H."/>
            <person name="Gelderblom H."/>
            <person name="Hofmann W."/>
            <person name="Darai G."/>
        </authorList>
    </citation>
    <scope>NUCLEOTIDE SEQUENCE [LARGE SCALE GENOMIC DNA]</scope>
</reference>
<keyword evidence="1" id="KW-0472">Membrane</keyword>
<organism evidence="2 3">
    <name type="scientific">Invertebrate iridescent virus 6</name>
    <name type="common">IIV-6</name>
    <name type="synonym">Chilo iridescent virus</name>
    <dbReference type="NCBI Taxonomy" id="176652"/>
    <lineage>
        <taxon>Viruses</taxon>
        <taxon>Varidnaviria</taxon>
        <taxon>Bamfordvirae</taxon>
        <taxon>Nucleocytoviricota</taxon>
        <taxon>Megaviricetes</taxon>
        <taxon>Pimascovirales</taxon>
        <taxon>Pimascovirales incertae sedis</taxon>
        <taxon>Iridoviridae</taxon>
        <taxon>Betairidovirinae</taxon>
        <taxon>Iridovirus</taxon>
        <taxon>Iridovirus chilo1</taxon>
    </lineage>
</organism>
<reference evidence="2 3" key="7">
    <citation type="journal article" date="1993" name="J. Gen. Virol.">
        <title>Identification of the gene encoding the major capsid protein of insect iridescent virus type 6 by polymerase chain reaction.</title>
        <authorList>
            <person name="Stohwasser R."/>
            <person name="Raab K."/>
            <person name="Schnitzler P."/>
            <person name="Janssen W."/>
            <person name="Darai G."/>
        </authorList>
    </citation>
    <scope>NUCLEOTIDE SEQUENCE [LARGE SCALE GENOMIC DNA]</scope>
</reference>
<reference evidence="2 3" key="4">
    <citation type="journal article" date="1988" name="Virology">
        <title>Identification and characterization of the repetitive DNA element in the genome of insect iridescent virus type 6.</title>
        <authorList>
            <person name="Fischer M."/>
            <person name="Schnitzler P."/>
            <person name="Delius H."/>
            <person name="Darai G."/>
        </authorList>
    </citation>
    <scope>NUCLEOTIDE SEQUENCE [LARGE SCALE GENOMIC DNA]</scope>
</reference>
<reference evidence="2 3" key="15">
    <citation type="journal article" date="2001" name="Virology">
        <title>Analysis of the first complete DNA sequence of an invertebrate iridovirus: coding strategy of the genome of Chilo iridescent virus.</title>
        <authorList>
            <person name="Jakob N.J."/>
            <person name="Muller K."/>
            <person name="Bahr U."/>
            <person name="Darai G."/>
        </authorList>
    </citation>
    <scope>NUCLEOTIDE SEQUENCE [LARGE SCALE GENOMIC DNA]</scope>
</reference>
<keyword evidence="1" id="KW-1133">Transmembrane helix</keyword>
<keyword evidence="3" id="KW-1185">Reference proteome</keyword>
<dbReference type="KEGG" id="vg:1733410"/>
<proteinExistence type="predicted"/>
<reference evidence="2 3" key="8">
    <citation type="journal article" date="1994" name="Intervirology">
        <title>Identification of the primary structure and the coding capacity of the genome of insect iridescent virus type 6 between the genome coordinates 0.310 and 0.347 (7990 bp).</title>
        <authorList>
            <person name="Sonntag K.C."/>
            <person name="Schnitzler P."/>
            <person name="Janssen W."/>
            <person name="Darai G."/>
        </authorList>
    </citation>
    <scope>NUCLEOTIDE SEQUENCE [LARGE SCALE GENOMIC DNA]</scope>
</reference>
<organismHost>
    <name type="scientific">Gryllus campestris</name>
    <dbReference type="NCBI Taxonomy" id="58607"/>
</organismHost>
<reference evidence="2 3" key="1">
    <citation type="journal article" date="1984" name="J. Virol.">
        <title>DNA analysis of insect iridescent virus 6: evidence for circular permutation and terminal redundancy.</title>
        <authorList>
            <person name="Delius H."/>
            <person name="Darai G."/>
            <person name="Fluegel R.M."/>
        </authorList>
    </citation>
    <scope>NUCLEOTIDE SEQUENCE [LARGE SCALE GENOMIC DNA]</scope>
</reference>
<reference evidence="2 3" key="6">
    <citation type="journal article" date="1992" name="Virus Genes">
        <title>Characterization of the third origin of DNA replication of the genome of insect iridescent virus type 6.</title>
        <authorList>
            <person name="Sonntag K.C."/>
            <person name="Darai G."/>
        </authorList>
    </citation>
    <scope>NUCLEOTIDE SEQUENCE [LARGE SCALE GENOMIC DNA]</scope>
</reference>
<evidence type="ECO:0000256" key="1">
    <source>
        <dbReference type="SAM" id="Phobius"/>
    </source>
</evidence>
<dbReference type="RefSeq" id="NP_149773.1">
    <property type="nucleotide sequence ID" value="NC_003038.1"/>
</dbReference>
<dbReference type="Proteomes" id="UP000001359">
    <property type="component" value="Segment"/>
</dbReference>
<protein>
    <submittedName>
        <fullName evidence="2">310R</fullName>
    </submittedName>
</protein>
<reference evidence="2 3" key="14">
    <citation type="journal article" date="1999" name="Virus Genes">
        <title>Identification of a gene cluster within the genome of Chilo iridescent virus encoding enzymes involved in viral DNA replication and processing.</title>
        <authorList>
            <person name="Muller K."/>
            <person name="Tidona C.A."/>
            <person name="Darai G."/>
        </authorList>
    </citation>
    <scope>NUCLEOTIDE SEQUENCE [LARGE SCALE GENOMIC DNA]</scope>
</reference>
<dbReference type="EMBL" id="AF303741">
    <property type="protein sequence ID" value="AAK82171.1"/>
    <property type="molecule type" value="Genomic_DNA"/>
</dbReference>
<evidence type="ECO:0000313" key="2">
    <source>
        <dbReference type="EMBL" id="AAK82171.1"/>
    </source>
</evidence>
<sequence>MIIIFKKRLKRIDKICINIILYLSFINIRIVMINCFIFRRFYI</sequence>
<name>Q91FL4_IIV6</name>
<reference evidence="2 3" key="13">
    <citation type="journal article" date="1998" name="Virus Genes">
        <title>Identification of a thymidylate synthase gene within the genome of Chilo iridescent virus.</title>
        <authorList>
            <person name="Muller K."/>
            <person name="Tidona C.A."/>
            <person name="Bahr U."/>
            <person name="Darai G."/>
        </authorList>
    </citation>
    <scope>NUCLEOTIDE SEQUENCE [LARGE SCALE GENOMIC DNA]</scope>
</reference>
<reference evidence="2 3" key="12">
    <citation type="journal article" date="1997" name="Virus Genes">
        <title>The DNA sequence of Chilo iridescent virus between the genome coordinates 0.101 and 0.391; similarities in coding strategy between insect and vertebrate iridoviruses.</title>
        <authorList>
            <person name="Bahr U."/>
            <person name="Tidona C.A."/>
            <person name="Darai G."/>
        </authorList>
    </citation>
    <scope>NUCLEOTIDE SEQUENCE [LARGE SCALE GENOMIC DNA]</scope>
</reference>
<feature type="transmembrane region" description="Helical" evidence="1">
    <location>
        <begin position="20"/>
        <end position="42"/>
    </location>
</feature>
<reference evidence="2 3" key="10">
    <citation type="journal article" date="1994" name="Nucleic Acids Res.">
        <title>Identification of genes encoding zinc finger proteins, non-histone chromosomal HMG protein homologue, and a putative GTP phosphohydrolase in the genome of Chilo iridescent virus.</title>
        <authorList>
            <person name="Schnitzler P."/>
            <person name="Hug M."/>
            <person name="Handermann M."/>
            <person name="Janssen W."/>
            <person name="Koonin E.V."/>
            <person name="Delius H."/>
            <person name="Darai C."/>
        </authorList>
    </citation>
    <scope>NUCLEOTIDE SEQUENCE [LARGE SCALE GENOMIC DNA]</scope>
</reference>
<reference evidence="2 3" key="3">
    <citation type="journal article" date="1987" name="Virology">
        <title>Molecular cloning and physical mapping of the genome of insect iridescent virus type 6: further evidence for circular permutation of the viral genome.</title>
        <authorList>
            <person name="Schnitzler P."/>
            <person name="Soltau J.B."/>
            <person name="Fischer M."/>
            <person name="Reisner H."/>
            <person name="Scholz J."/>
            <person name="Delius H."/>
            <person name="Darai G."/>
        </authorList>
    </citation>
    <scope>NUCLEOTIDE SEQUENCE [LARGE SCALE GENOMIC DNA]</scope>
</reference>
<evidence type="ECO:0000313" key="3">
    <source>
        <dbReference type="Proteomes" id="UP000001359"/>
    </source>
</evidence>
<organismHost>
    <name type="scientific">Spodoptera frugiperda</name>
    <name type="common">Fall armyworm</name>
    <dbReference type="NCBI Taxonomy" id="7108"/>
</organismHost>
<reference evidence="2 3" key="9">
    <citation type="journal article" date="1994" name="J. Gen. Virol.">
        <title>Insect iridescent virus type 6 encodes a polypeptide related to the largest subunit of eukaryotic RNA polymerase II.</title>
        <authorList>
            <person name="Schnitzler P."/>
            <person name="Sonntag K.C."/>
            <person name="Muller M."/>
            <person name="Janssen W."/>
            <person name="Bugert J.J."/>
            <person name="Koonin E.V."/>
            <person name="Darai G."/>
        </authorList>
    </citation>
    <scope>NUCLEOTIDE SEQUENCE [LARGE SCALE GENOMIC DNA]</scope>
</reference>